<dbReference type="GO" id="GO:0045121">
    <property type="term" value="C:membrane raft"/>
    <property type="evidence" value="ECO:0007669"/>
    <property type="project" value="TreeGrafter"/>
</dbReference>
<dbReference type="PANTHER" id="PTHR46861:SF1">
    <property type="entry name" value="TUMOR NECROSIS FACTOR RECEPTOR SUPERFAMILY MEMBER 1A"/>
    <property type="match status" value="1"/>
</dbReference>
<dbReference type="GO" id="GO:0043235">
    <property type="term" value="C:receptor complex"/>
    <property type="evidence" value="ECO:0007669"/>
    <property type="project" value="TreeGrafter"/>
</dbReference>
<feature type="repeat" description="TNFR-Cys" evidence="1">
    <location>
        <begin position="67"/>
        <end position="110"/>
    </location>
</feature>
<comment type="caution">
    <text evidence="5">The sequence shown here is derived from an EMBL/GenBank/DDBJ whole genome shotgun (WGS) entry which is preliminary data.</text>
</comment>
<gene>
    <name evidence="5" type="ORF">AMELA_G00079670</name>
</gene>
<evidence type="ECO:0000313" key="6">
    <source>
        <dbReference type="Proteomes" id="UP000593565"/>
    </source>
</evidence>
<dbReference type="Gene3D" id="2.10.50.10">
    <property type="entry name" value="Tumor Necrosis Factor Receptor, subunit A, domain 2"/>
    <property type="match status" value="1"/>
</dbReference>
<keyword evidence="3" id="KW-0812">Transmembrane</keyword>
<dbReference type="GO" id="GO:0043120">
    <property type="term" value="F:tumor necrosis factor binding"/>
    <property type="evidence" value="ECO:0007669"/>
    <property type="project" value="TreeGrafter"/>
</dbReference>
<dbReference type="SUPFAM" id="SSF57586">
    <property type="entry name" value="TNF receptor-like"/>
    <property type="match status" value="2"/>
</dbReference>
<name>A0A7J6B012_AMEME</name>
<dbReference type="InterPro" id="IPR052493">
    <property type="entry name" value="TNFRSF1A"/>
</dbReference>
<feature type="compositionally biased region" description="Basic and acidic residues" evidence="2">
    <location>
        <begin position="355"/>
        <end position="367"/>
    </location>
</feature>
<evidence type="ECO:0000313" key="5">
    <source>
        <dbReference type="EMBL" id="KAF4088196.1"/>
    </source>
</evidence>
<protein>
    <recommendedName>
        <fullName evidence="4">TNFR-Cys domain-containing protein</fullName>
    </recommendedName>
</protein>
<sequence>MTGREQRRKHIDWKMSVKVLHVVICLILMSGLTCSLPLEAETRHRRAADVCSECPAGMYMSSCKCITCPENTFTNKNNTEYSCLHCFMDCRAELHMQVVSPCSKVADVVCECVKGFVCSKTDIYTKQCVRCIQQPDVTTTSKSTTKTFPHTISQTTSYAPEQTTLLPPAWTTSTNIYTAQPLHNKPQGPMLQICILFLVLCILFSIITFYFCKRRKIDCLKKRLKQCSVRKQKEDSKAISSEINKPIKQLHAQEIHTQTPSTTNTDFPTPQPDSRQQPLPASGNLGPLHIYGAGTVFVSLLNQFGLNGGEKDEEDHREQPLNNNEMHSPPSPTIPLSKEEKNRDISFISFPSQEQGKECHMSKEEGL</sequence>
<dbReference type="PROSITE" id="PS00652">
    <property type="entry name" value="TNFR_NGFR_1"/>
    <property type="match status" value="1"/>
</dbReference>
<dbReference type="Proteomes" id="UP000593565">
    <property type="component" value="Unassembled WGS sequence"/>
</dbReference>
<dbReference type="PROSITE" id="PS50050">
    <property type="entry name" value="TNFR_NGFR_2"/>
    <property type="match status" value="1"/>
</dbReference>
<dbReference type="GO" id="GO:0006954">
    <property type="term" value="P:inflammatory response"/>
    <property type="evidence" value="ECO:0007669"/>
    <property type="project" value="TreeGrafter"/>
</dbReference>
<dbReference type="EMBL" id="JAAGNN010000006">
    <property type="protein sequence ID" value="KAF4088196.1"/>
    <property type="molecule type" value="Genomic_DNA"/>
</dbReference>
<evidence type="ECO:0000256" key="3">
    <source>
        <dbReference type="SAM" id="Phobius"/>
    </source>
</evidence>
<dbReference type="InterPro" id="IPR001368">
    <property type="entry name" value="TNFR/NGFR_Cys_rich_reg"/>
</dbReference>
<comment type="caution">
    <text evidence="1">Lacks conserved residue(s) required for the propagation of feature annotation.</text>
</comment>
<dbReference type="CDD" id="cd00185">
    <property type="entry name" value="TNFRSF"/>
    <property type="match status" value="1"/>
</dbReference>
<accession>A0A7J6B012</accession>
<keyword evidence="3" id="KW-0472">Membrane</keyword>
<feature type="region of interest" description="Disordered" evidence="2">
    <location>
        <begin position="308"/>
        <end position="367"/>
    </location>
</feature>
<organism evidence="5 6">
    <name type="scientific">Ameiurus melas</name>
    <name type="common">Black bullhead</name>
    <name type="synonym">Silurus melas</name>
    <dbReference type="NCBI Taxonomy" id="219545"/>
    <lineage>
        <taxon>Eukaryota</taxon>
        <taxon>Metazoa</taxon>
        <taxon>Chordata</taxon>
        <taxon>Craniata</taxon>
        <taxon>Vertebrata</taxon>
        <taxon>Euteleostomi</taxon>
        <taxon>Actinopterygii</taxon>
        <taxon>Neopterygii</taxon>
        <taxon>Teleostei</taxon>
        <taxon>Ostariophysi</taxon>
        <taxon>Siluriformes</taxon>
        <taxon>Ictaluridae</taxon>
        <taxon>Ameiurus</taxon>
    </lineage>
</organism>
<feature type="transmembrane region" description="Helical" evidence="3">
    <location>
        <begin position="20"/>
        <end position="38"/>
    </location>
</feature>
<keyword evidence="6" id="KW-1185">Reference proteome</keyword>
<evidence type="ECO:0000256" key="1">
    <source>
        <dbReference type="PROSITE-ProRule" id="PRU00206"/>
    </source>
</evidence>
<dbReference type="GO" id="GO:0005031">
    <property type="term" value="F:tumor necrosis factor receptor activity"/>
    <property type="evidence" value="ECO:0007669"/>
    <property type="project" value="TreeGrafter"/>
</dbReference>
<feature type="transmembrane region" description="Helical" evidence="3">
    <location>
        <begin position="190"/>
        <end position="212"/>
    </location>
</feature>
<feature type="region of interest" description="Disordered" evidence="2">
    <location>
        <begin position="255"/>
        <end position="284"/>
    </location>
</feature>
<keyword evidence="1" id="KW-1015">Disulfide bond</keyword>
<evidence type="ECO:0000259" key="4">
    <source>
        <dbReference type="PROSITE" id="PS50050"/>
    </source>
</evidence>
<evidence type="ECO:0000256" key="2">
    <source>
        <dbReference type="SAM" id="MobiDB-lite"/>
    </source>
</evidence>
<feature type="compositionally biased region" description="Polar residues" evidence="2">
    <location>
        <begin position="255"/>
        <end position="279"/>
    </location>
</feature>
<proteinExistence type="predicted"/>
<dbReference type="PANTHER" id="PTHR46861">
    <property type="entry name" value="TUMOR NECROSIS FACTOR RECEPTOR SUPERFAMILY MEMBER 1A"/>
    <property type="match status" value="1"/>
</dbReference>
<dbReference type="AlphaFoldDB" id="A0A7J6B012"/>
<reference evidence="5 6" key="1">
    <citation type="submission" date="2020-02" db="EMBL/GenBank/DDBJ databases">
        <title>A chromosome-scale genome assembly of the black bullhead catfish (Ameiurus melas).</title>
        <authorList>
            <person name="Wen M."/>
            <person name="Zham M."/>
            <person name="Cabau C."/>
            <person name="Klopp C."/>
            <person name="Donnadieu C."/>
            <person name="Roques C."/>
            <person name="Bouchez O."/>
            <person name="Lampietro C."/>
            <person name="Jouanno E."/>
            <person name="Herpin A."/>
            <person name="Louis A."/>
            <person name="Berthelot C."/>
            <person name="Parey E."/>
            <person name="Roest-Crollius H."/>
            <person name="Braasch I."/>
            <person name="Postlethwait J."/>
            <person name="Robinson-Rechavi M."/>
            <person name="Echchiki A."/>
            <person name="Begum T."/>
            <person name="Montfort J."/>
            <person name="Schartl M."/>
            <person name="Bobe J."/>
            <person name="Guiguen Y."/>
        </authorList>
    </citation>
    <scope>NUCLEOTIDE SEQUENCE [LARGE SCALE GENOMIC DNA]</scope>
    <source>
        <strain evidence="5">M_S1</strain>
        <tissue evidence="5">Blood</tissue>
    </source>
</reference>
<keyword evidence="3" id="KW-1133">Transmembrane helix</keyword>
<feature type="disulfide bond" evidence="1">
    <location>
        <begin position="68"/>
        <end position="83"/>
    </location>
</feature>
<feature type="domain" description="TNFR-Cys" evidence="4">
    <location>
        <begin position="67"/>
        <end position="110"/>
    </location>
</feature>